<organism evidence="2 3">
    <name type="scientific">Gracilariopsis chorda</name>
    <dbReference type="NCBI Taxonomy" id="448386"/>
    <lineage>
        <taxon>Eukaryota</taxon>
        <taxon>Rhodophyta</taxon>
        <taxon>Florideophyceae</taxon>
        <taxon>Rhodymeniophycidae</taxon>
        <taxon>Gracilariales</taxon>
        <taxon>Gracilariaceae</taxon>
        <taxon>Gracilariopsis</taxon>
    </lineage>
</organism>
<keyword evidence="1" id="KW-0732">Signal</keyword>
<evidence type="ECO:0000313" key="3">
    <source>
        <dbReference type="Proteomes" id="UP000247409"/>
    </source>
</evidence>
<proteinExistence type="predicted"/>
<dbReference type="EMBL" id="NBIV01000289">
    <property type="protein sequence ID" value="PXF40504.1"/>
    <property type="molecule type" value="Genomic_DNA"/>
</dbReference>
<dbReference type="Proteomes" id="UP000247409">
    <property type="component" value="Unassembled WGS sequence"/>
</dbReference>
<evidence type="ECO:0000313" key="2">
    <source>
        <dbReference type="EMBL" id="PXF40504.1"/>
    </source>
</evidence>
<dbReference type="AlphaFoldDB" id="A0A2V3IEL5"/>
<dbReference type="OrthoDB" id="3411at2759"/>
<reference evidence="2 3" key="1">
    <citation type="journal article" date="2018" name="Mol. Biol. Evol.">
        <title>Analysis of the draft genome of the red seaweed Gracilariopsis chorda provides insights into genome size evolution in Rhodophyta.</title>
        <authorList>
            <person name="Lee J."/>
            <person name="Yang E.C."/>
            <person name="Graf L."/>
            <person name="Yang J.H."/>
            <person name="Qiu H."/>
            <person name="Zel Zion U."/>
            <person name="Chan C.X."/>
            <person name="Stephens T.G."/>
            <person name="Weber A.P.M."/>
            <person name="Boo G.H."/>
            <person name="Boo S.M."/>
            <person name="Kim K.M."/>
            <person name="Shin Y."/>
            <person name="Jung M."/>
            <person name="Lee S.J."/>
            <person name="Yim H.S."/>
            <person name="Lee J.H."/>
            <person name="Bhattacharya D."/>
            <person name="Yoon H.S."/>
        </authorList>
    </citation>
    <scope>NUCLEOTIDE SEQUENCE [LARGE SCALE GENOMIC DNA]</scope>
    <source>
        <strain evidence="2 3">SKKU-2015</strain>
        <tissue evidence="2">Whole body</tissue>
    </source>
</reference>
<comment type="caution">
    <text evidence="2">The sequence shown here is derived from an EMBL/GenBank/DDBJ whole genome shotgun (WGS) entry which is preliminary data.</text>
</comment>
<evidence type="ECO:0000256" key="1">
    <source>
        <dbReference type="SAM" id="SignalP"/>
    </source>
</evidence>
<accession>A0A2V3IEL5</accession>
<feature type="chain" id="PRO_5016069723" evidence="1">
    <location>
        <begin position="20"/>
        <end position="357"/>
    </location>
</feature>
<name>A0A2V3IEL5_9FLOR</name>
<gene>
    <name evidence="2" type="ORF">BWQ96_09785</name>
</gene>
<sequence length="357" mass="40791">MKLLLFLALTLALQELVESYNSKVPLAEATIAFHVNVGKSNVDLLSRFLSRVYHAKNLYLVDYAPPLEAKNYEMYFRRDNIHHRGADPFVENGVSEVINILDGMSFFLDREDVLSSGNRSFDYYIHCTPDYYPVVNPTHMRRVLSYAKEEYPPPNFLHFFHESQLPLFSTEINHAYLDFALAFNRSLPLSTELHSLGIIHPDANKRVFRFPRATKRLVVNHDFVKLAVDSALSKRLLMALGDTSHVDERFFAALVANNNLDIGKVIRSTSLQCVNSRAIDTPVEKSLPDYSPKPITVEFLHKTSEPCLFAGPFMKRDTHLFRRIDKEFLIPPGTQGKPDGIGYHDLVYEKLRATITS</sequence>
<keyword evidence="3" id="KW-1185">Reference proteome</keyword>
<feature type="signal peptide" evidence="1">
    <location>
        <begin position="1"/>
        <end position="19"/>
    </location>
</feature>
<protein>
    <submittedName>
        <fullName evidence="2">Uncharacterized protein</fullName>
    </submittedName>
</protein>